<evidence type="ECO:0000259" key="2">
    <source>
        <dbReference type="PROSITE" id="PS50850"/>
    </source>
</evidence>
<dbReference type="InterPro" id="IPR050327">
    <property type="entry name" value="Proton-linked_MCT"/>
</dbReference>
<feature type="transmembrane region" description="Helical" evidence="1">
    <location>
        <begin position="267"/>
        <end position="289"/>
    </location>
</feature>
<feature type="transmembrane region" description="Helical" evidence="1">
    <location>
        <begin position="80"/>
        <end position="100"/>
    </location>
</feature>
<reference evidence="3" key="1">
    <citation type="submission" date="2018-05" db="EMBL/GenBank/DDBJ databases">
        <authorList>
            <person name="Lanie J.A."/>
            <person name="Ng W.-L."/>
            <person name="Kazmierczak K.M."/>
            <person name="Andrzejewski T.M."/>
            <person name="Davidsen T.M."/>
            <person name="Wayne K.J."/>
            <person name="Tettelin H."/>
            <person name="Glass J.I."/>
            <person name="Rusch D."/>
            <person name="Podicherti R."/>
            <person name="Tsui H.-C.T."/>
            <person name="Winkler M.E."/>
        </authorList>
    </citation>
    <scope>NUCLEOTIDE SEQUENCE</scope>
</reference>
<dbReference type="GO" id="GO:0022857">
    <property type="term" value="F:transmembrane transporter activity"/>
    <property type="evidence" value="ECO:0007669"/>
    <property type="project" value="InterPro"/>
</dbReference>
<dbReference type="InterPro" id="IPR011701">
    <property type="entry name" value="MFS"/>
</dbReference>
<evidence type="ECO:0000256" key="1">
    <source>
        <dbReference type="SAM" id="Phobius"/>
    </source>
</evidence>
<dbReference type="Pfam" id="PF07690">
    <property type="entry name" value="MFS_1"/>
    <property type="match status" value="1"/>
</dbReference>
<dbReference type="PANTHER" id="PTHR11360">
    <property type="entry name" value="MONOCARBOXYLATE TRANSPORTER"/>
    <property type="match status" value="1"/>
</dbReference>
<gene>
    <name evidence="3" type="ORF">METZ01_LOCUS276839</name>
</gene>
<feature type="transmembrane region" description="Helical" evidence="1">
    <location>
        <begin position="177"/>
        <end position="196"/>
    </location>
</feature>
<feature type="non-terminal residue" evidence="3">
    <location>
        <position position="1"/>
    </location>
</feature>
<feature type="transmembrane region" description="Helical" evidence="1">
    <location>
        <begin position="243"/>
        <end position="261"/>
    </location>
</feature>
<organism evidence="3">
    <name type="scientific">marine metagenome</name>
    <dbReference type="NCBI Taxonomy" id="408172"/>
    <lineage>
        <taxon>unclassified sequences</taxon>
        <taxon>metagenomes</taxon>
        <taxon>ecological metagenomes</taxon>
    </lineage>
</organism>
<feature type="transmembrane region" description="Helical" evidence="1">
    <location>
        <begin position="208"/>
        <end position="231"/>
    </location>
</feature>
<protein>
    <recommendedName>
        <fullName evidence="2">Major facilitator superfamily (MFS) profile domain-containing protein</fullName>
    </recommendedName>
</protein>
<feature type="transmembrane region" description="Helical" evidence="1">
    <location>
        <begin position="334"/>
        <end position="354"/>
    </location>
</feature>
<sequence>LFVYGSIAPFAGALSDRWRAKRMILSGAVVMALGTVSCGLASELWHFYVIFGIVTPIGLALVGSPIINPTVTNWFYKYRGIAFSLMQMGGGLSFLYAIYAESMISVFGWRKAYFALGITLFLILIPMLLRFYVYHPREKQLEALGVREGIDTENRASLKVEEKFDWTLRQASRTYQLWLLVLCQTLFWGVGCYILLAHQSKFAQDMGYNAMVAASTFGFFGISMVIGQISASISDKIGREPTLVLGCVIAIASVFILTLIRDATNPWMLYAYAIGFGFGAGLQAPTIFVGASDLFTGRHFGAINGMILGGMGVGGAAGPWVGGYIHDLFGSYRYAFGLSMLCFAVSAIAFVIAAPRRRLPDPSSNSVSSGR</sequence>
<keyword evidence="1" id="KW-0472">Membrane</keyword>
<dbReference type="PROSITE" id="PS50850">
    <property type="entry name" value="MFS"/>
    <property type="match status" value="1"/>
</dbReference>
<evidence type="ECO:0000313" key="3">
    <source>
        <dbReference type="EMBL" id="SVC23985.1"/>
    </source>
</evidence>
<accession>A0A382KK54</accession>
<feature type="domain" description="Major facilitator superfamily (MFS) profile" evidence="2">
    <location>
        <begin position="1"/>
        <end position="358"/>
    </location>
</feature>
<feature type="transmembrane region" description="Helical" evidence="1">
    <location>
        <begin position="23"/>
        <end position="42"/>
    </location>
</feature>
<proteinExistence type="predicted"/>
<dbReference type="PANTHER" id="PTHR11360:SF284">
    <property type="entry name" value="EG:103B4.3 PROTEIN-RELATED"/>
    <property type="match status" value="1"/>
</dbReference>
<feature type="transmembrane region" description="Helical" evidence="1">
    <location>
        <begin position="48"/>
        <end position="68"/>
    </location>
</feature>
<feature type="transmembrane region" description="Helical" evidence="1">
    <location>
        <begin position="301"/>
        <end position="322"/>
    </location>
</feature>
<dbReference type="InterPro" id="IPR036259">
    <property type="entry name" value="MFS_trans_sf"/>
</dbReference>
<keyword evidence="1" id="KW-1133">Transmembrane helix</keyword>
<dbReference type="Gene3D" id="1.20.1250.20">
    <property type="entry name" value="MFS general substrate transporter like domains"/>
    <property type="match status" value="2"/>
</dbReference>
<dbReference type="AlphaFoldDB" id="A0A382KK54"/>
<dbReference type="InterPro" id="IPR020846">
    <property type="entry name" value="MFS_dom"/>
</dbReference>
<dbReference type="SUPFAM" id="SSF103473">
    <property type="entry name" value="MFS general substrate transporter"/>
    <property type="match status" value="1"/>
</dbReference>
<feature type="transmembrane region" description="Helical" evidence="1">
    <location>
        <begin position="112"/>
        <end position="133"/>
    </location>
</feature>
<dbReference type="EMBL" id="UINC01080752">
    <property type="protein sequence ID" value="SVC23985.1"/>
    <property type="molecule type" value="Genomic_DNA"/>
</dbReference>
<name>A0A382KK54_9ZZZZ</name>
<keyword evidence="1" id="KW-0812">Transmembrane</keyword>